<dbReference type="OrthoDB" id="5817428at2759"/>
<evidence type="ECO:0000313" key="2">
    <source>
        <dbReference type="EMBL" id="KAA0203745.1"/>
    </source>
</evidence>
<dbReference type="GO" id="GO:0005783">
    <property type="term" value="C:endoplasmic reticulum"/>
    <property type="evidence" value="ECO:0007669"/>
    <property type="project" value="InterPro"/>
</dbReference>
<accession>A0A6A0HG21</accession>
<feature type="domain" description="Alpha-2-macroglobulin RAP C-terminal" evidence="1">
    <location>
        <begin position="3"/>
        <end position="144"/>
    </location>
</feature>
<dbReference type="PANTHER" id="PTHR16560:SF2">
    <property type="entry name" value="ALPHA-2-MACROGLOBULIN RECEPTOR-ASSOCIATED PROTEIN"/>
    <property type="match status" value="1"/>
</dbReference>
<dbReference type="AlphaFoldDB" id="A0A6A0HG21"/>
<dbReference type="InterPro" id="IPR036744">
    <property type="entry name" value="RAP_sf"/>
</dbReference>
<gene>
    <name evidence="2" type="ORF">HAZT_HAZT005997</name>
</gene>
<organism evidence="2">
    <name type="scientific">Hyalella azteca</name>
    <name type="common">Amphipod</name>
    <dbReference type="NCBI Taxonomy" id="294128"/>
    <lineage>
        <taxon>Eukaryota</taxon>
        <taxon>Metazoa</taxon>
        <taxon>Ecdysozoa</taxon>
        <taxon>Arthropoda</taxon>
        <taxon>Crustacea</taxon>
        <taxon>Multicrustacea</taxon>
        <taxon>Malacostraca</taxon>
        <taxon>Eumalacostraca</taxon>
        <taxon>Peracarida</taxon>
        <taxon>Amphipoda</taxon>
        <taxon>Senticaudata</taxon>
        <taxon>Talitrida</taxon>
        <taxon>Talitroidea</taxon>
        <taxon>Hyalellidae</taxon>
        <taxon>Hyalella</taxon>
    </lineage>
</organism>
<dbReference type="Proteomes" id="UP000711488">
    <property type="component" value="Unassembled WGS sequence"/>
</dbReference>
<dbReference type="Gene3D" id="1.20.81.10">
    <property type="entry name" value="RAP domain"/>
    <property type="match status" value="2"/>
</dbReference>
<reference evidence="2" key="1">
    <citation type="submission" date="2014-08" db="EMBL/GenBank/DDBJ databases">
        <authorList>
            <person name="Murali S."/>
            <person name="Richards S."/>
            <person name="Bandaranaike D."/>
            <person name="Bellair M."/>
            <person name="Blankenburg K."/>
            <person name="Chao H."/>
            <person name="Dinh H."/>
            <person name="Doddapaneni H."/>
            <person name="Dugan-Rocha S."/>
            <person name="Elkadiri S."/>
            <person name="Gnanaolivu R."/>
            <person name="Hughes D."/>
            <person name="Lee S."/>
            <person name="Li M."/>
            <person name="Ming W."/>
            <person name="Munidasa M."/>
            <person name="Muniz J."/>
            <person name="Nguyen L."/>
            <person name="Osuji N."/>
            <person name="Pu L.-L."/>
            <person name="Puazo M."/>
            <person name="Skinner E."/>
            <person name="Qu C."/>
            <person name="Quiroz J."/>
            <person name="Raj R."/>
            <person name="Weissenberger G."/>
            <person name="Xin Y."/>
            <person name="Zou X."/>
            <person name="Han Y."/>
            <person name="Worley K."/>
            <person name="Muzny D."/>
            <person name="Gibbs R."/>
        </authorList>
    </citation>
    <scope>NUCLEOTIDE SEQUENCE</scope>
    <source>
        <strain evidence="2">HAZT.00-mixed</strain>
        <tissue evidence="2">Whole organism</tissue>
    </source>
</reference>
<dbReference type="GO" id="GO:0008201">
    <property type="term" value="F:heparin binding"/>
    <property type="evidence" value="ECO:0007669"/>
    <property type="project" value="InterPro"/>
</dbReference>
<name>A0A6A0HG21_HYAAZ</name>
<dbReference type="PANTHER" id="PTHR16560">
    <property type="entry name" value="ALPHA-2-MACROGLOBULIN RECEPTOR-ASSOCIATED PROTEIN"/>
    <property type="match status" value="1"/>
</dbReference>
<sequence length="180" mass="21364">MIEEELKVLKDEFQHHQDKIDQYYDLLQTHKDSSSKNIFRPLHLRYGHFWVLKIASFQILNAALNVNLPVEGLQSYFLRIYIVILEIFRGKNRGLKDSYHNLHKLVARGAESKEFIEPKVAGLWRLAAAADFTQEELESLHVRLKIRAFLVICYRYTKRKIKVEYISRYPWLEETLGVET</sequence>
<dbReference type="GO" id="GO:0048019">
    <property type="term" value="F:receptor antagonist activity"/>
    <property type="evidence" value="ECO:0007669"/>
    <property type="project" value="InterPro"/>
</dbReference>
<dbReference type="InterPro" id="IPR010483">
    <property type="entry name" value="Alpha_2_MRAP_C"/>
</dbReference>
<dbReference type="EMBL" id="JQDR03000895">
    <property type="protein sequence ID" value="KAA0203745.1"/>
    <property type="molecule type" value="Genomic_DNA"/>
</dbReference>
<evidence type="ECO:0000259" key="1">
    <source>
        <dbReference type="Pfam" id="PF06401"/>
    </source>
</evidence>
<dbReference type="SUPFAM" id="SSF47045">
    <property type="entry name" value="RAP domain-like"/>
    <property type="match status" value="2"/>
</dbReference>
<dbReference type="Pfam" id="PF06401">
    <property type="entry name" value="Alpha-2-MRAP_C"/>
    <property type="match status" value="1"/>
</dbReference>
<dbReference type="GO" id="GO:0048259">
    <property type="term" value="P:regulation of receptor-mediated endocytosis"/>
    <property type="evidence" value="ECO:0007669"/>
    <property type="project" value="TreeGrafter"/>
</dbReference>
<reference evidence="2" key="3">
    <citation type="submission" date="2019-06" db="EMBL/GenBank/DDBJ databases">
        <authorList>
            <person name="Poynton C."/>
            <person name="Hasenbein S."/>
            <person name="Benoit J.B."/>
            <person name="Sepulveda M.S."/>
            <person name="Poelchau M.F."/>
            <person name="Murali S.C."/>
            <person name="Chen S."/>
            <person name="Glastad K.M."/>
            <person name="Werren J.H."/>
            <person name="Vineis J.H."/>
            <person name="Bowen J.L."/>
            <person name="Friedrich M."/>
            <person name="Jones J."/>
            <person name="Robertson H.M."/>
            <person name="Feyereisen R."/>
            <person name="Mechler-Hickson A."/>
            <person name="Mathers N."/>
            <person name="Lee C.E."/>
            <person name="Colbourne J.K."/>
            <person name="Biales A."/>
            <person name="Johnston J.S."/>
            <person name="Wellborn G.A."/>
            <person name="Rosendale A.J."/>
            <person name="Cridge A.G."/>
            <person name="Munoz-Torres M.C."/>
            <person name="Bain P.A."/>
            <person name="Manny A.R."/>
            <person name="Major K.M."/>
            <person name="Lambert F.N."/>
            <person name="Vulpe C.D."/>
            <person name="Tuck P."/>
            <person name="Blalock B.J."/>
            <person name="Lin Y.-Y."/>
            <person name="Smith M.E."/>
            <person name="Ochoa-Acuna H."/>
            <person name="Chen M.-J.M."/>
            <person name="Childers C.P."/>
            <person name="Qu J."/>
            <person name="Dugan S."/>
            <person name="Lee S.L."/>
            <person name="Chao H."/>
            <person name="Dinh H."/>
            <person name="Han Y."/>
            <person name="Doddapaneni H."/>
            <person name="Worley K.C."/>
            <person name="Muzny D.M."/>
            <person name="Gibbs R.A."/>
            <person name="Richards S."/>
        </authorList>
    </citation>
    <scope>NUCLEOTIDE SEQUENCE</scope>
    <source>
        <strain evidence="2">HAZT.00-mixed</strain>
        <tissue evidence="2">Whole organism</tissue>
    </source>
</reference>
<dbReference type="InterPro" id="IPR038003">
    <property type="entry name" value="A2-macroglobuin_RAP"/>
</dbReference>
<protein>
    <recommendedName>
        <fullName evidence="1">Alpha-2-macroglobulin RAP C-terminal domain-containing protein</fullName>
    </recommendedName>
</protein>
<dbReference type="GO" id="GO:0050750">
    <property type="term" value="F:low-density lipoprotein particle receptor binding"/>
    <property type="evidence" value="ECO:0007669"/>
    <property type="project" value="InterPro"/>
</dbReference>
<reference evidence="2" key="2">
    <citation type="journal article" date="2018" name="Environ. Sci. Technol.">
        <title>The Toxicogenome of Hyalella azteca: A Model for Sediment Ecotoxicology and Evolutionary Toxicology.</title>
        <authorList>
            <person name="Poynton H.C."/>
            <person name="Hasenbein S."/>
            <person name="Benoit J.B."/>
            <person name="Sepulveda M.S."/>
            <person name="Poelchau M.F."/>
            <person name="Hughes D.S.T."/>
            <person name="Murali S.C."/>
            <person name="Chen S."/>
            <person name="Glastad K.M."/>
            <person name="Goodisman M.A.D."/>
            <person name="Werren J.H."/>
            <person name="Vineis J.H."/>
            <person name="Bowen J.L."/>
            <person name="Friedrich M."/>
            <person name="Jones J."/>
            <person name="Robertson H.M."/>
            <person name="Feyereisen R."/>
            <person name="Mechler-Hickson A."/>
            <person name="Mathers N."/>
            <person name="Lee C.E."/>
            <person name="Colbourne J.K."/>
            <person name="Biales A."/>
            <person name="Johnston J.S."/>
            <person name="Wellborn G.A."/>
            <person name="Rosendale A.J."/>
            <person name="Cridge A.G."/>
            <person name="Munoz-Torres M.C."/>
            <person name="Bain P.A."/>
            <person name="Manny A.R."/>
            <person name="Major K.M."/>
            <person name="Lambert F.N."/>
            <person name="Vulpe C.D."/>
            <person name="Tuck P."/>
            <person name="Blalock B.J."/>
            <person name="Lin Y.Y."/>
            <person name="Smith M.E."/>
            <person name="Ochoa-Acuna H."/>
            <person name="Chen M.M."/>
            <person name="Childers C.P."/>
            <person name="Qu J."/>
            <person name="Dugan S."/>
            <person name="Lee S.L."/>
            <person name="Chao H."/>
            <person name="Dinh H."/>
            <person name="Han Y."/>
            <person name="Doddapaneni H."/>
            <person name="Worley K.C."/>
            <person name="Muzny D.M."/>
            <person name="Gibbs R.A."/>
            <person name="Richards S."/>
        </authorList>
    </citation>
    <scope>NUCLEOTIDE SEQUENCE</scope>
    <source>
        <strain evidence="2">HAZT.00-mixed</strain>
        <tissue evidence="2">Whole organism</tissue>
    </source>
</reference>
<comment type="caution">
    <text evidence="2">The sequence shown here is derived from an EMBL/GenBank/DDBJ whole genome shotgun (WGS) entry which is preliminary data.</text>
</comment>
<proteinExistence type="predicted"/>